<evidence type="ECO:0000259" key="6">
    <source>
        <dbReference type="Pfam" id="PF17786"/>
    </source>
</evidence>
<evidence type="ECO:0000259" key="7">
    <source>
        <dbReference type="Pfam" id="PF22666"/>
    </source>
</evidence>
<dbReference type="EMBL" id="AACS02000008">
    <property type="protein sequence ID" value="EAU80945.1"/>
    <property type="molecule type" value="Genomic_DNA"/>
</dbReference>
<dbReference type="Pfam" id="PF17786">
    <property type="entry name" value="Mannosidase_ig"/>
    <property type="match status" value="1"/>
</dbReference>
<dbReference type="InParanoid" id="A8PF07"/>
<dbReference type="RefSeq" id="XP_001840892.1">
    <property type="nucleotide sequence ID" value="XM_001840840.1"/>
</dbReference>
<dbReference type="FunFam" id="3.20.20.80:FF:000050">
    <property type="entry name" value="Beta-mannosidase B"/>
    <property type="match status" value="1"/>
</dbReference>
<dbReference type="eggNOG" id="KOG2230">
    <property type="taxonomic scope" value="Eukaryota"/>
</dbReference>
<evidence type="ECO:0000256" key="5">
    <source>
        <dbReference type="ARBA" id="ARBA00023295"/>
    </source>
</evidence>
<proteinExistence type="predicted"/>
<accession>A8PF07</accession>
<dbReference type="SUPFAM" id="SSF51445">
    <property type="entry name" value="(Trans)glycosidases"/>
    <property type="match status" value="1"/>
</dbReference>
<dbReference type="InterPro" id="IPR017853">
    <property type="entry name" value="GH"/>
</dbReference>
<keyword evidence="5" id="KW-0326">Glycosidase</keyword>
<dbReference type="SUPFAM" id="SSF49785">
    <property type="entry name" value="Galactose-binding domain-like"/>
    <property type="match status" value="1"/>
</dbReference>
<dbReference type="OMA" id="PIPYHRG"/>
<dbReference type="InterPro" id="IPR008979">
    <property type="entry name" value="Galactose-bd-like_sf"/>
</dbReference>
<evidence type="ECO:0000256" key="4">
    <source>
        <dbReference type="ARBA" id="ARBA00022801"/>
    </source>
</evidence>
<dbReference type="GeneID" id="6017547"/>
<evidence type="ECO:0000313" key="8">
    <source>
        <dbReference type="EMBL" id="EAU80945.1"/>
    </source>
</evidence>
<dbReference type="OrthoDB" id="2866996at2759"/>
<dbReference type="InterPro" id="IPR013783">
    <property type="entry name" value="Ig-like_fold"/>
</dbReference>
<dbReference type="VEuPathDB" id="FungiDB:CC1G_03121"/>
<dbReference type="GO" id="GO:0006516">
    <property type="term" value="P:glycoprotein catabolic process"/>
    <property type="evidence" value="ECO:0007669"/>
    <property type="project" value="TreeGrafter"/>
</dbReference>
<dbReference type="STRING" id="240176.A8PF07"/>
<feature type="domain" description="Beta-mannosidase-like galactose-binding" evidence="7">
    <location>
        <begin position="61"/>
        <end position="220"/>
    </location>
</feature>
<dbReference type="EC" id="3.2.1.25" evidence="3"/>
<dbReference type="Proteomes" id="UP000001861">
    <property type="component" value="Unassembled WGS sequence"/>
</dbReference>
<dbReference type="Gene3D" id="2.60.40.10">
    <property type="entry name" value="Immunoglobulins"/>
    <property type="match status" value="1"/>
</dbReference>
<dbReference type="InterPro" id="IPR036156">
    <property type="entry name" value="Beta-gal/glucu_dom_sf"/>
</dbReference>
<evidence type="ECO:0000313" key="9">
    <source>
        <dbReference type="Proteomes" id="UP000001861"/>
    </source>
</evidence>
<keyword evidence="9" id="KW-1185">Reference proteome</keyword>
<dbReference type="AlphaFoldDB" id="A8PF07"/>
<evidence type="ECO:0000256" key="3">
    <source>
        <dbReference type="ARBA" id="ARBA00012754"/>
    </source>
</evidence>
<sequence length="978" mass="110091">MASSATVCTSLSGKWFWKQRNPGIGLQEELNNLPRGPEEGLKLTDPADRESIVSSWNLTKGGDVPSEIHVELLGAGIIPHPYRGFGIADPEWLYACSFSLPAEPEQAARVKSAILTFEGLDTISDVYLNGEKVIQADNMFRGYQYHLPNASVGVPLKGDNTLLLHFASAKALAKQLEAEFGKVRAGSTNLGDPSRVYVRKAQYGWRWDWGPELMTCGPYRPITLTTIYHSVYVEDIWTKAWVSPIASPNGTITSYLPSLAVDVTVAQVSEFEDRYCVEIVLLDPDSHNEIRTLKSAKLGLPFSAANATRPDGHQKHAVVQLEWPDLRALNVQPWWPAGMGAQKLYLVEVRLLYHRADDEANTPMVVQSIKKRVGFRSARLVENPLVEPDQYGKGTTFFFEINGERVFVGGSNWIPADNFLTTLSEQRYREWLTLVRDGNQTMVRVWGGGIYEPDIFYDICDELGLLVWQDFQFACGVYPGVSSAAPDVAPKSYPAFVLNVKKEAEYNVKRLRHHPSIVVWCGNNEDYQMVLQWGDVPHLPATVLYEDILPSIVKALTSFTISFGLSCQDVEASYVRGSPYGGQGWDTADPTVGDVHQWNVWGGKELPYQEYGKLGGRFISEFGIPSFPALKTVQYWMEGADQSEWYAQSKAMAQHIRAGSYERRFAILMNENFRNVASSDFDRYRFNTQVMQSEAVSYAYRVWRREWRGKGKEYCGGVLVWQFNDCWPVASWALVDYFMRPKPVYHTIRRSLEPIAVNILREVVQNRANDRPKQFYEYGATRSLGANLHIWAVNTTRKAVKVKLDIQYFDLESDWTSRNGVTSEFTLPPNQSTDLLALVCPSPPTSRLRDTVGPGIDGSGTVVVLARLLDPSTNLVLARFVDWPQPFRYLHIPDPQVDLNVLDVDLTTGDATIQLSVAKPAKCLWLEAEDEQALDGRTDQEREVKWNDNALDIVPGDSQVVVARGLGKRKVKVTWLKD</sequence>
<dbReference type="Pfam" id="PF22666">
    <property type="entry name" value="Glyco_hydro_2_N2"/>
    <property type="match status" value="1"/>
</dbReference>
<dbReference type="PANTHER" id="PTHR43730:SF1">
    <property type="entry name" value="BETA-MANNOSIDASE"/>
    <property type="match status" value="1"/>
</dbReference>
<dbReference type="PANTHER" id="PTHR43730">
    <property type="entry name" value="BETA-MANNOSIDASE"/>
    <property type="match status" value="1"/>
</dbReference>
<dbReference type="InterPro" id="IPR050887">
    <property type="entry name" value="Beta-mannosidase_GH2"/>
</dbReference>
<dbReference type="KEGG" id="cci:CC1G_03121"/>
<dbReference type="Gene3D" id="2.60.120.260">
    <property type="entry name" value="Galactose-binding domain-like"/>
    <property type="match status" value="1"/>
</dbReference>
<dbReference type="InterPro" id="IPR041447">
    <property type="entry name" value="Mannosidase_ig"/>
</dbReference>
<dbReference type="Gene3D" id="3.20.20.80">
    <property type="entry name" value="Glycosidases"/>
    <property type="match status" value="1"/>
</dbReference>
<comment type="caution">
    <text evidence="8">The sequence shown here is derived from an EMBL/GenBank/DDBJ whole genome shotgun (WGS) entry which is preliminary data.</text>
</comment>
<reference evidence="8 9" key="1">
    <citation type="journal article" date="2010" name="Proc. Natl. Acad. Sci. U.S.A.">
        <title>Insights into evolution of multicellular fungi from the assembled chromosomes of the mushroom Coprinopsis cinerea (Coprinus cinereus).</title>
        <authorList>
            <person name="Stajich J.E."/>
            <person name="Wilke S.K."/>
            <person name="Ahren D."/>
            <person name="Au C.H."/>
            <person name="Birren B.W."/>
            <person name="Borodovsky M."/>
            <person name="Burns C."/>
            <person name="Canback B."/>
            <person name="Casselton L.A."/>
            <person name="Cheng C.K."/>
            <person name="Deng J."/>
            <person name="Dietrich F.S."/>
            <person name="Fargo D.C."/>
            <person name="Farman M.L."/>
            <person name="Gathman A.C."/>
            <person name="Goldberg J."/>
            <person name="Guigo R."/>
            <person name="Hoegger P.J."/>
            <person name="Hooker J.B."/>
            <person name="Huggins A."/>
            <person name="James T.Y."/>
            <person name="Kamada T."/>
            <person name="Kilaru S."/>
            <person name="Kodira C."/>
            <person name="Kues U."/>
            <person name="Kupfer D."/>
            <person name="Kwan H.S."/>
            <person name="Lomsadze A."/>
            <person name="Li W."/>
            <person name="Lilly W.W."/>
            <person name="Ma L.J."/>
            <person name="Mackey A.J."/>
            <person name="Manning G."/>
            <person name="Martin F."/>
            <person name="Muraguchi H."/>
            <person name="Natvig D.O."/>
            <person name="Palmerini H."/>
            <person name="Ramesh M.A."/>
            <person name="Rehmeyer C.J."/>
            <person name="Roe B.A."/>
            <person name="Shenoy N."/>
            <person name="Stanke M."/>
            <person name="Ter-Hovhannisyan V."/>
            <person name="Tunlid A."/>
            <person name="Velagapudi R."/>
            <person name="Vision T.J."/>
            <person name="Zeng Q."/>
            <person name="Zolan M.E."/>
            <person name="Pukkila P.J."/>
        </authorList>
    </citation>
    <scope>NUCLEOTIDE SEQUENCE [LARGE SCALE GENOMIC DNA]</scope>
    <source>
        <strain evidence="9">Okayama-7 / 130 / ATCC MYA-4618 / FGSC 9003</strain>
    </source>
</reference>
<organism evidence="8 9">
    <name type="scientific">Coprinopsis cinerea (strain Okayama-7 / 130 / ATCC MYA-4618 / FGSC 9003)</name>
    <name type="common">Inky cap fungus</name>
    <name type="synonym">Hormographiella aspergillata</name>
    <dbReference type="NCBI Taxonomy" id="240176"/>
    <lineage>
        <taxon>Eukaryota</taxon>
        <taxon>Fungi</taxon>
        <taxon>Dikarya</taxon>
        <taxon>Basidiomycota</taxon>
        <taxon>Agaricomycotina</taxon>
        <taxon>Agaricomycetes</taxon>
        <taxon>Agaricomycetidae</taxon>
        <taxon>Agaricales</taxon>
        <taxon>Agaricineae</taxon>
        <taxon>Psathyrellaceae</taxon>
        <taxon>Coprinopsis</taxon>
    </lineage>
</organism>
<evidence type="ECO:0000256" key="1">
    <source>
        <dbReference type="ARBA" id="ARBA00000829"/>
    </source>
</evidence>
<dbReference type="InterPro" id="IPR054593">
    <property type="entry name" value="Beta-mannosidase-like_N2"/>
</dbReference>
<dbReference type="SUPFAM" id="SSF49303">
    <property type="entry name" value="beta-Galactosidase/glucuronidase domain"/>
    <property type="match status" value="2"/>
</dbReference>
<name>A8PF07_COPC7</name>
<keyword evidence="4" id="KW-0378">Hydrolase</keyword>
<feature type="domain" description="Mannosidase Ig/CBM-like" evidence="6">
    <location>
        <begin position="787"/>
        <end position="889"/>
    </location>
</feature>
<comment type="catalytic activity">
    <reaction evidence="1">
        <text>Hydrolysis of terminal, non-reducing beta-D-mannose residues in beta-D-mannosides.</text>
        <dbReference type="EC" id="3.2.1.25"/>
    </reaction>
</comment>
<gene>
    <name evidence="8" type="ORF">CC1G_03121</name>
</gene>
<evidence type="ECO:0000256" key="2">
    <source>
        <dbReference type="ARBA" id="ARBA00004740"/>
    </source>
</evidence>
<dbReference type="GO" id="GO:0004567">
    <property type="term" value="F:beta-mannosidase activity"/>
    <property type="evidence" value="ECO:0007669"/>
    <property type="project" value="UniProtKB-EC"/>
</dbReference>
<protein>
    <recommendedName>
        <fullName evidence="3">beta-mannosidase</fullName>
        <ecNumber evidence="3">3.2.1.25</ecNumber>
    </recommendedName>
</protein>
<comment type="pathway">
    <text evidence="2">Glycan metabolism; N-glycan degradation.</text>
</comment>